<dbReference type="EMBL" id="JACJIA010000006">
    <property type="protein sequence ID" value="MBA8953306.1"/>
    <property type="molecule type" value="Genomic_DNA"/>
</dbReference>
<feature type="transmembrane region" description="Helical" evidence="2">
    <location>
        <begin position="185"/>
        <end position="204"/>
    </location>
</feature>
<gene>
    <name evidence="3" type="ORF">HNR61_004956</name>
</gene>
<feature type="compositionally biased region" description="Polar residues" evidence="1">
    <location>
        <begin position="290"/>
        <end position="308"/>
    </location>
</feature>
<protein>
    <submittedName>
        <fullName evidence="3">Uncharacterized protein</fullName>
    </submittedName>
</protein>
<accession>A0A7W3QN95</accession>
<keyword evidence="2" id="KW-0812">Transmembrane</keyword>
<feature type="region of interest" description="Disordered" evidence="1">
    <location>
        <begin position="96"/>
        <end position="135"/>
    </location>
</feature>
<organism evidence="3 4">
    <name type="scientific">Actinomadura namibiensis</name>
    <dbReference type="NCBI Taxonomy" id="182080"/>
    <lineage>
        <taxon>Bacteria</taxon>
        <taxon>Bacillati</taxon>
        <taxon>Actinomycetota</taxon>
        <taxon>Actinomycetes</taxon>
        <taxon>Streptosporangiales</taxon>
        <taxon>Thermomonosporaceae</taxon>
        <taxon>Actinomadura</taxon>
    </lineage>
</organism>
<proteinExistence type="predicted"/>
<keyword evidence="2" id="KW-0472">Membrane</keyword>
<keyword evidence="2" id="KW-1133">Transmembrane helix</keyword>
<dbReference type="RefSeq" id="WP_182845485.1">
    <property type="nucleotide sequence ID" value="NZ_BAAALP010000001.1"/>
</dbReference>
<sequence length="308" mass="34775">MTSRGMTVTGTAQARWLLMDGDRRLEVEASPRGKARRARLYVDDRRVAEKETKLKSLTFEPADLAADEAFAHFGPTAKLRVEWDWLGDPGRIAVLVPKQTDDAEPGDGKDGDEPKVDLEKPAEKNDEDKRKDKEKEEALRELLKRFEEIPFSPPEGTRAHRREKFAREHPRLFAARHVMLATGKVIWPLLGIGVFINLNVRIPWPDIPFPEIDLPDIPWPDVHIPWPDIDPPDVSLPGWLQAILATTKYWVPILIALGMAVSEYKRRKRQQAKVAELAAKKDAERKAGQNAGNEAGNETSASSERVNH</sequence>
<reference evidence="3 4" key="1">
    <citation type="submission" date="2020-08" db="EMBL/GenBank/DDBJ databases">
        <title>Genomic Encyclopedia of Type Strains, Phase IV (KMG-IV): sequencing the most valuable type-strain genomes for metagenomic binning, comparative biology and taxonomic classification.</title>
        <authorList>
            <person name="Goeker M."/>
        </authorList>
    </citation>
    <scope>NUCLEOTIDE SEQUENCE [LARGE SCALE GENOMIC DNA]</scope>
    <source>
        <strain evidence="3 4">DSM 44197</strain>
    </source>
</reference>
<dbReference type="Proteomes" id="UP000572680">
    <property type="component" value="Unassembled WGS sequence"/>
</dbReference>
<name>A0A7W3QN95_ACTNM</name>
<evidence type="ECO:0000313" key="3">
    <source>
        <dbReference type="EMBL" id="MBA8953306.1"/>
    </source>
</evidence>
<feature type="region of interest" description="Disordered" evidence="1">
    <location>
        <begin position="276"/>
        <end position="308"/>
    </location>
</feature>
<evidence type="ECO:0000313" key="4">
    <source>
        <dbReference type="Proteomes" id="UP000572680"/>
    </source>
</evidence>
<comment type="caution">
    <text evidence="3">The sequence shown here is derived from an EMBL/GenBank/DDBJ whole genome shotgun (WGS) entry which is preliminary data.</text>
</comment>
<feature type="transmembrane region" description="Helical" evidence="2">
    <location>
        <begin position="239"/>
        <end position="261"/>
    </location>
</feature>
<keyword evidence="4" id="KW-1185">Reference proteome</keyword>
<evidence type="ECO:0000256" key="2">
    <source>
        <dbReference type="SAM" id="Phobius"/>
    </source>
</evidence>
<feature type="compositionally biased region" description="Basic and acidic residues" evidence="1">
    <location>
        <begin position="278"/>
        <end position="287"/>
    </location>
</feature>
<dbReference type="AlphaFoldDB" id="A0A7W3QN95"/>
<evidence type="ECO:0000256" key="1">
    <source>
        <dbReference type="SAM" id="MobiDB-lite"/>
    </source>
</evidence>
<feature type="compositionally biased region" description="Basic and acidic residues" evidence="1">
    <location>
        <begin position="106"/>
        <end position="135"/>
    </location>
</feature>